<dbReference type="InterPro" id="IPR036412">
    <property type="entry name" value="HAD-like_sf"/>
</dbReference>
<dbReference type="InterPro" id="IPR006439">
    <property type="entry name" value="HAD-SF_hydro_IA"/>
</dbReference>
<proteinExistence type="predicted"/>
<dbReference type="AlphaFoldDB" id="A8F6N5"/>
<dbReference type="KEGG" id="tle:Tlet_1261"/>
<dbReference type="InterPro" id="IPR023214">
    <property type="entry name" value="HAD_sf"/>
</dbReference>
<dbReference type="NCBIfam" id="TIGR01509">
    <property type="entry name" value="HAD-SF-IA-v3"/>
    <property type="match status" value="1"/>
</dbReference>
<dbReference type="InterPro" id="IPR041492">
    <property type="entry name" value="HAD_2"/>
</dbReference>
<dbReference type="Pfam" id="PF13419">
    <property type="entry name" value="HAD_2"/>
    <property type="match status" value="1"/>
</dbReference>
<accession>A8F6N5</accession>
<dbReference type="HOGENOM" id="CLU_045011_9_1_0"/>
<dbReference type="CDD" id="cd02603">
    <property type="entry name" value="HAD_sEH-N_like"/>
    <property type="match status" value="1"/>
</dbReference>
<reference evidence="1 2" key="2">
    <citation type="journal article" date="2009" name="Proc. Natl. Acad. Sci. U.S.A.">
        <title>On the chimeric nature, thermophilic origin, and phylogenetic placement of the Thermotogales.</title>
        <authorList>
            <person name="Zhaxybayeva O."/>
            <person name="Swithers K.S."/>
            <person name="Lapierre P."/>
            <person name="Fournier G.P."/>
            <person name="Bickhart D.M."/>
            <person name="DeBoy R.T."/>
            <person name="Nelson K.E."/>
            <person name="Nesbo C.L."/>
            <person name="Doolittle W.F."/>
            <person name="Gogarten J.P."/>
            <person name="Noll K.M."/>
        </authorList>
    </citation>
    <scope>NUCLEOTIDE SEQUENCE [LARGE SCALE GENOMIC DNA]</scope>
    <source>
        <strain evidence="2">ATCC BAA-301 / DSM 14385 / NBRC 107922 / TMO</strain>
    </source>
</reference>
<dbReference type="SUPFAM" id="SSF56784">
    <property type="entry name" value="HAD-like"/>
    <property type="match status" value="1"/>
</dbReference>
<dbReference type="PANTHER" id="PTHR43611:SF3">
    <property type="entry name" value="FLAVIN MONONUCLEOTIDE HYDROLASE 1, CHLOROPLATIC"/>
    <property type="match status" value="1"/>
</dbReference>
<dbReference type="EMBL" id="CP000812">
    <property type="protein sequence ID" value="ABV33819.1"/>
    <property type="molecule type" value="Genomic_DNA"/>
</dbReference>
<organism evidence="1 2">
    <name type="scientific">Pseudothermotoga lettingae (strain ATCC BAA-301 / DSM 14385 / NBRC 107922 / TMO)</name>
    <name type="common">Thermotoga lettingae</name>
    <dbReference type="NCBI Taxonomy" id="416591"/>
    <lineage>
        <taxon>Bacteria</taxon>
        <taxon>Thermotogati</taxon>
        <taxon>Thermotogota</taxon>
        <taxon>Thermotogae</taxon>
        <taxon>Thermotogales</taxon>
        <taxon>Thermotogaceae</taxon>
        <taxon>Pseudothermotoga</taxon>
    </lineage>
</organism>
<dbReference type="OrthoDB" id="9797415at2"/>
<dbReference type="InterPro" id="IPR023198">
    <property type="entry name" value="PGP-like_dom2"/>
</dbReference>
<dbReference type="PANTHER" id="PTHR43611">
    <property type="entry name" value="ALPHA-D-GLUCOSE 1-PHOSPHATE PHOSPHATASE"/>
    <property type="match status" value="1"/>
</dbReference>
<dbReference type="Gene3D" id="3.40.50.1000">
    <property type="entry name" value="HAD superfamily/HAD-like"/>
    <property type="match status" value="1"/>
</dbReference>
<dbReference type="Gene3D" id="1.10.150.240">
    <property type="entry name" value="Putative phosphatase, domain 2"/>
    <property type="match status" value="1"/>
</dbReference>
<name>A8F6N5_PSELT</name>
<gene>
    <name evidence="1" type="ordered locus">Tlet_1261</name>
</gene>
<dbReference type="SFLD" id="SFLDG01129">
    <property type="entry name" value="C1.5:_HAD__Beta-PGM__Phosphata"/>
    <property type="match status" value="1"/>
</dbReference>
<dbReference type="PRINTS" id="PR00413">
    <property type="entry name" value="HADHALOGNASE"/>
</dbReference>
<sequence>MLKNIVFDLGRVLVNWEPYEYMLKRFPKDVADRLNREIFEHKDWQLMDKGVISEDQLWQKKLEELAEYAQYVLHMKEKSPQLLTPIEQNVKLLDILKEKGFKLYVLSNFSENNFKMIYEKYDFFKLFDGMIISSYVKAVKPEREIYLKLINKYNLVPQESLFIDDKLENIQTAQEIGFKTIHLPHHWQLKEKLFELKIMQD</sequence>
<dbReference type="SFLD" id="SFLDS00003">
    <property type="entry name" value="Haloacid_Dehalogenase"/>
    <property type="match status" value="1"/>
</dbReference>
<dbReference type="Proteomes" id="UP000002016">
    <property type="component" value="Chromosome"/>
</dbReference>
<reference evidence="1 2" key="1">
    <citation type="submission" date="2007-08" db="EMBL/GenBank/DDBJ databases">
        <title>Complete sequence of Thermotoga lettingae TMO.</title>
        <authorList>
            <consortium name="US DOE Joint Genome Institute"/>
            <person name="Copeland A."/>
            <person name="Lucas S."/>
            <person name="Lapidus A."/>
            <person name="Barry K."/>
            <person name="Glavina del Rio T."/>
            <person name="Dalin E."/>
            <person name="Tice H."/>
            <person name="Pitluck S."/>
            <person name="Foster B."/>
            <person name="Bruce D."/>
            <person name="Schmutz J."/>
            <person name="Larimer F."/>
            <person name="Land M."/>
            <person name="Hauser L."/>
            <person name="Kyrpides N."/>
            <person name="Mikhailova N."/>
            <person name="Nelson K."/>
            <person name="Gogarten J.P."/>
            <person name="Noll K."/>
            <person name="Richardson P."/>
        </authorList>
    </citation>
    <scope>NUCLEOTIDE SEQUENCE [LARGE SCALE GENOMIC DNA]</scope>
    <source>
        <strain evidence="2">ATCC BAA-301 / DSM 14385 / NBRC 107922 / TMO</strain>
    </source>
</reference>
<keyword evidence="1" id="KW-0378">Hydrolase</keyword>
<protein>
    <submittedName>
        <fullName evidence="1">HAD-superfamily hydrolase, subfamily IA, variant 3</fullName>
    </submittedName>
</protein>
<evidence type="ECO:0000313" key="2">
    <source>
        <dbReference type="Proteomes" id="UP000002016"/>
    </source>
</evidence>
<keyword evidence="2" id="KW-1185">Reference proteome</keyword>
<dbReference type="eggNOG" id="COG1011">
    <property type="taxonomic scope" value="Bacteria"/>
</dbReference>
<dbReference type="GO" id="GO:0016787">
    <property type="term" value="F:hydrolase activity"/>
    <property type="evidence" value="ECO:0007669"/>
    <property type="project" value="UniProtKB-KW"/>
</dbReference>
<evidence type="ECO:0000313" key="1">
    <source>
        <dbReference type="EMBL" id="ABV33819.1"/>
    </source>
</evidence>
<dbReference type="RefSeq" id="WP_012003295.1">
    <property type="nucleotide sequence ID" value="NC_009828.1"/>
</dbReference>